<evidence type="ECO:0000256" key="1">
    <source>
        <dbReference type="ARBA" id="ARBA00009283"/>
    </source>
</evidence>
<accession>A0A6N2C704</accession>
<gene>
    <name evidence="6" type="ORF">EJD97_000613</name>
</gene>
<comment type="caution">
    <text evidence="6">The sequence shown here is derived from an EMBL/GenBank/DDBJ whole genome shotgun (WGS) entry which is preliminary data.</text>
</comment>
<proteinExistence type="inferred from homology"/>
<evidence type="ECO:0008006" key="7">
    <source>
        <dbReference type="Google" id="ProtNLM"/>
    </source>
</evidence>
<dbReference type="EMBL" id="RXGB01001050">
    <property type="protein sequence ID" value="TMX00534.1"/>
    <property type="molecule type" value="Genomic_DNA"/>
</dbReference>
<evidence type="ECO:0000256" key="2">
    <source>
        <dbReference type="ARBA" id="ARBA00022801"/>
    </source>
</evidence>
<evidence type="ECO:0000256" key="4">
    <source>
        <dbReference type="PIRSR" id="PIRSR600407-2"/>
    </source>
</evidence>
<dbReference type="AlphaFoldDB" id="A0A6N2C704"/>
<dbReference type="GO" id="GO:0016020">
    <property type="term" value="C:membrane"/>
    <property type="evidence" value="ECO:0007669"/>
    <property type="project" value="TreeGrafter"/>
</dbReference>
<protein>
    <recommendedName>
        <fullName evidence="7">Apyrase</fullName>
    </recommendedName>
</protein>
<keyword evidence="4" id="KW-0067">ATP-binding</keyword>
<feature type="non-terminal residue" evidence="6">
    <location>
        <position position="1"/>
    </location>
</feature>
<reference evidence="6" key="1">
    <citation type="submission" date="2019-05" db="EMBL/GenBank/DDBJ databases">
        <title>The de novo reference genome and transcriptome assemblies of the wild tomato species Solanum chilense.</title>
        <authorList>
            <person name="Stam R."/>
            <person name="Nosenko T."/>
            <person name="Hoerger A.C."/>
            <person name="Stephan W."/>
            <person name="Seidel M.A."/>
            <person name="Kuhn J.M.M."/>
            <person name="Haberer G."/>
            <person name="Tellier A."/>
        </authorList>
    </citation>
    <scope>NUCLEOTIDE SEQUENCE</scope>
    <source>
        <tissue evidence="6">Mature leaves</tissue>
    </source>
</reference>
<feature type="active site" description="Proton acceptor" evidence="3">
    <location>
        <position position="88"/>
    </location>
</feature>
<feature type="binding site" evidence="4">
    <location>
        <begin position="118"/>
        <end position="122"/>
    </location>
    <ligand>
        <name>ATP</name>
        <dbReference type="ChEBI" id="CHEBI:30616"/>
    </ligand>
</feature>
<evidence type="ECO:0000313" key="6">
    <source>
        <dbReference type="EMBL" id="TMX00534.1"/>
    </source>
</evidence>
<keyword evidence="2 5" id="KW-0378">Hydrolase</keyword>
<dbReference type="InterPro" id="IPR000407">
    <property type="entry name" value="GDA1_CD39_NTPase"/>
</dbReference>
<dbReference type="Gene3D" id="3.30.420.150">
    <property type="entry name" value="Exopolyphosphatase. Domain 2"/>
    <property type="match status" value="1"/>
</dbReference>
<dbReference type="Gene3D" id="3.30.420.40">
    <property type="match status" value="1"/>
</dbReference>
<dbReference type="GO" id="GO:0009134">
    <property type="term" value="P:nucleoside diphosphate catabolic process"/>
    <property type="evidence" value="ECO:0007669"/>
    <property type="project" value="TreeGrafter"/>
</dbReference>
<keyword evidence="4" id="KW-0547">Nucleotide-binding</keyword>
<sequence length="374" mass="41126">IKPGLSSYADDPKAAANSLKPLLEKAEAVIPKNLQSQTPIKVGATAGLRLLKGDSSEKILQAVRDMLKNETTLSYKDEWVSVLEGTLEGSYFWVALNYLYGNLGKNYPDTIATIDLGGGSVQIAYAVSKQRAINAPKLPNGDAYVQQKTLLGTNYYLYVHSFLNYGLLAARADILKASKNYTSPCIVEGHNGYYTYNGVAYKAASRKQGPNIRRCKAIIRKLLQLDAPCNHKNCSFAGIWNGGGGAGTKNLYISSFFYDYASTVGLVDPKEAYGITQPIQYYKAATLACKTKKQNMKSVFPNINDKDIPFICMDLLYEYTLLVNGFGIDPIRKITVVHQVNYKNHLVEAAWPLGSAIDAVSSENMISYVGRISY</sequence>
<dbReference type="PANTHER" id="PTHR11782:SF111">
    <property type="entry name" value="APYRASE"/>
    <property type="match status" value="1"/>
</dbReference>
<dbReference type="Pfam" id="PF01150">
    <property type="entry name" value="GDA1_CD39"/>
    <property type="match status" value="1"/>
</dbReference>
<evidence type="ECO:0000256" key="3">
    <source>
        <dbReference type="PIRSR" id="PIRSR600407-1"/>
    </source>
</evidence>
<dbReference type="PANTHER" id="PTHR11782">
    <property type="entry name" value="ADENOSINE/GUANOSINE DIPHOSPHATASE"/>
    <property type="match status" value="1"/>
</dbReference>
<dbReference type="GO" id="GO:0017110">
    <property type="term" value="F:nucleoside diphosphate phosphatase activity"/>
    <property type="evidence" value="ECO:0007669"/>
    <property type="project" value="TreeGrafter"/>
</dbReference>
<organism evidence="6">
    <name type="scientific">Solanum chilense</name>
    <name type="common">Tomato</name>
    <name type="synonym">Lycopersicon chilense</name>
    <dbReference type="NCBI Taxonomy" id="4083"/>
    <lineage>
        <taxon>Eukaryota</taxon>
        <taxon>Viridiplantae</taxon>
        <taxon>Streptophyta</taxon>
        <taxon>Embryophyta</taxon>
        <taxon>Tracheophyta</taxon>
        <taxon>Spermatophyta</taxon>
        <taxon>Magnoliopsida</taxon>
        <taxon>eudicotyledons</taxon>
        <taxon>Gunneridae</taxon>
        <taxon>Pentapetalae</taxon>
        <taxon>asterids</taxon>
        <taxon>lamiids</taxon>
        <taxon>Solanales</taxon>
        <taxon>Solanaceae</taxon>
        <taxon>Solanoideae</taxon>
        <taxon>Solaneae</taxon>
        <taxon>Solanum</taxon>
        <taxon>Solanum subgen. Lycopersicon</taxon>
    </lineage>
</organism>
<name>A0A6N2C704_SOLCI</name>
<comment type="similarity">
    <text evidence="1 5">Belongs to the GDA1/CD39 NTPase family.</text>
</comment>
<dbReference type="PROSITE" id="PS01238">
    <property type="entry name" value="GDA1_CD39_NTPASE"/>
    <property type="match status" value="1"/>
</dbReference>
<dbReference type="GO" id="GO:0005524">
    <property type="term" value="F:ATP binding"/>
    <property type="evidence" value="ECO:0007669"/>
    <property type="project" value="UniProtKB-KW"/>
</dbReference>
<evidence type="ECO:0000256" key="5">
    <source>
        <dbReference type="RuleBase" id="RU003833"/>
    </source>
</evidence>